<evidence type="ECO:0000259" key="6">
    <source>
        <dbReference type="SMART" id="SM00478"/>
    </source>
</evidence>
<comment type="similarity">
    <text evidence="2">Belongs to the alkylbase DNA glycosidase AlkA family.</text>
</comment>
<accession>A0A8S0Y374</accession>
<dbReference type="InterPro" id="IPR003265">
    <property type="entry name" value="HhH-GPD_domain"/>
</dbReference>
<dbReference type="InterPro" id="IPR011257">
    <property type="entry name" value="DNA_glycosylase"/>
</dbReference>
<dbReference type="Pfam" id="PF00730">
    <property type="entry name" value="HhH-GPD"/>
    <property type="match status" value="1"/>
</dbReference>
<reference evidence="8" key="1">
    <citation type="submission" date="2014-11" db="EMBL/GenBank/DDBJ databases">
        <authorList>
            <person name="Hornung B.V."/>
        </authorList>
    </citation>
    <scope>NUCLEOTIDE SEQUENCE</scope>
    <source>
        <strain evidence="8">INE</strain>
    </source>
</reference>
<dbReference type="AlphaFoldDB" id="A0A8S0Y374"/>
<dbReference type="Proteomes" id="UP000836597">
    <property type="component" value="Chromosome"/>
</dbReference>
<evidence type="ECO:0000313" key="7">
    <source>
        <dbReference type="EMBL" id="CAA7601735.1"/>
    </source>
</evidence>
<dbReference type="EMBL" id="LR746496">
    <property type="protein sequence ID" value="CAA7601735.1"/>
    <property type="molecule type" value="Genomic_DNA"/>
</dbReference>
<sequence>MAFFPYGLIETDHLRERDEKLGAVIKRIGPIRRDIVPDPFEALILSVVNQQISKQAAQTVWNRLCTLLGQVTAERLAGVAPAQLRACGLSDRKVGYLKGIAEAALGRIDFAGLSNLPDREIIDTLSALPGVGVWTAEMFLIFSLCRPDVVSYGDLALRRGMMKLYGLTDLPREKFQIYRGNYSPYGSVASLYLWAFSA</sequence>
<keyword evidence="9" id="KW-1185">Reference proteome</keyword>
<evidence type="ECO:0000313" key="8">
    <source>
        <dbReference type="EMBL" id="CEJ09046.1"/>
    </source>
</evidence>
<dbReference type="GO" id="GO:0005737">
    <property type="term" value="C:cytoplasm"/>
    <property type="evidence" value="ECO:0007669"/>
    <property type="project" value="TreeGrafter"/>
</dbReference>
<comment type="catalytic activity">
    <reaction evidence="1">
        <text>Hydrolysis of alkylated DNA, releasing 3-methyladenine, 3-methylguanine, 7-methylguanine and 7-methyladenine.</text>
        <dbReference type="EC" id="3.2.2.21"/>
    </reaction>
</comment>
<evidence type="ECO:0000256" key="5">
    <source>
        <dbReference type="ARBA" id="ARBA00023204"/>
    </source>
</evidence>
<dbReference type="SMART" id="SM00478">
    <property type="entry name" value="ENDO3c"/>
    <property type="match status" value="1"/>
</dbReference>
<dbReference type="SUPFAM" id="SSF48150">
    <property type="entry name" value="DNA-glycosylase"/>
    <property type="match status" value="1"/>
</dbReference>
<gene>
    <name evidence="7" type="ORF">DEACI_2403</name>
    <name evidence="8" type="ORF">DEACI_3529</name>
</gene>
<evidence type="ECO:0000256" key="1">
    <source>
        <dbReference type="ARBA" id="ARBA00000086"/>
    </source>
</evidence>
<dbReference type="PANTHER" id="PTHR43003:SF5">
    <property type="entry name" value="DNA-3-METHYLADENINE GLYCOSYLASE"/>
    <property type="match status" value="1"/>
</dbReference>
<protein>
    <recommendedName>
        <fullName evidence="3">DNA-3-methyladenine glycosylase II</fullName>
        <ecNumber evidence="3">3.2.2.21</ecNumber>
    </recommendedName>
</protein>
<evidence type="ECO:0000313" key="9">
    <source>
        <dbReference type="Proteomes" id="UP001071230"/>
    </source>
</evidence>
<dbReference type="GO" id="GO:0043916">
    <property type="term" value="F:DNA-7-methylguanine glycosylase activity"/>
    <property type="evidence" value="ECO:0007669"/>
    <property type="project" value="TreeGrafter"/>
</dbReference>
<dbReference type="GO" id="GO:0032993">
    <property type="term" value="C:protein-DNA complex"/>
    <property type="evidence" value="ECO:0007669"/>
    <property type="project" value="TreeGrafter"/>
</dbReference>
<dbReference type="GO" id="GO:0032131">
    <property type="term" value="F:alkylated DNA binding"/>
    <property type="evidence" value="ECO:0007669"/>
    <property type="project" value="TreeGrafter"/>
</dbReference>
<dbReference type="GO" id="GO:0006285">
    <property type="term" value="P:base-excision repair, AP site formation"/>
    <property type="evidence" value="ECO:0007669"/>
    <property type="project" value="TreeGrafter"/>
</dbReference>
<dbReference type="EC" id="3.2.2.21" evidence="3"/>
<dbReference type="Gene3D" id="1.10.1670.40">
    <property type="match status" value="1"/>
</dbReference>
<dbReference type="CDD" id="cd00056">
    <property type="entry name" value="ENDO3c"/>
    <property type="match status" value="1"/>
</dbReference>
<dbReference type="Proteomes" id="UP001071230">
    <property type="component" value="Unassembled WGS sequence"/>
</dbReference>
<evidence type="ECO:0000256" key="2">
    <source>
        <dbReference type="ARBA" id="ARBA00010817"/>
    </source>
</evidence>
<proteinExistence type="inferred from homology"/>
<feature type="domain" description="HhH-GPD" evidence="6">
    <location>
        <begin position="48"/>
        <end position="198"/>
    </location>
</feature>
<dbReference type="KEGG" id="aacx:DEACI_2403"/>
<dbReference type="GO" id="GO:0006307">
    <property type="term" value="P:DNA alkylation repair"/>
    <property type="evidence" value="ECO:0007669"/>
    <property type="project" value="TreeGrafter"/>
</dbReference>
<evidence type="ECO:0000256" key="3">
    <source>
        <dbReference type="ARBA" id="ARBA00012000"/>
    </source>
</evidence>
<dbReference type="RefSeq" id="WP_240985221.1">
    <property type="nucleotide sequence ID" value="NZ_CDGJ01000110.1"/>
</dbReference>
<name>A0A8S0Y374_9FIRM</name>
<keyword evidence="4" id="KW-0227">DNA damage</keyword>
<keyword evidence="5" id="KW-0234">DNA repair</keyword>
<reference evidence="7" key="2">
    <citation type="submission" date="2020-01" db="EMBL/GenBank/DDBJ databases">
        <authorList>
            <person name="Hornung B."/>
        </authorList>
    </citation>
    <scope>NUCLEOTIDE SEQUENCE</scope>
    <source>
        <strain evidence="7">PacBioINE</strain>
    </source>
</reference>
<dbReference type="GO" id="GO:0008725">
    <property type="term" value="F:DNA-3-methyladenine glycosylase activity"/>
    <property type="evidence" value="ECO:0007669"/>
    <property type="project" value="TreeGrafter"/>
</dbReference>
<dbReference type="EMBL" id="CDGJ01000110">
    <property type="protein sequence ID" value="CEJ09046.1"/>
    <property type="molecule type" value="Genomic_DNA"/>
</dbReference>
<dbReference type="InterPro" id="IPR051912">
    <property type="entry name" value="Alkylbase_DNA_Glycosylase/TA"/>
</dbReference>
<evidence type="ECO:0000256" key="4">
    <source>
        <dbReference type="ARBA" id="ARBA00022763"/>
    </source>
</evidence>
<dbReference type="Gene3D" id="1.10.340.30">
    <property type="entry name" value="Hypothetical protein, domain 2"/>
    <property type="match status" value="1"/>
</dbReference>
<dbReference type="FunFam" id="1.10.340.30:FF:000004">
    <property type="entry name" value="DNA-3-methyladenine glycosylase II"/>
    <property type="match status" value="1"/>
</dbReference>
<dbReference type="PANTHER" id="PTHR43003">
    <property type="entry name" value="DNA-3-METHYLADENINE GLYCOSYLASE"/>
    <property type="match status" value="1"/>
</dbReference>
<organism evidence="7">
    <name type="scientific">Acididesulfobacillus acetoxydans</name>
    <dbReference type="NCBI Taxonomy" id="1561005"/>
    <lineage>
        <taxon>Bacteria</taxon>
        <taxon>Bacillati</taxon>
        <taxon>Bacillota</taxon>
        <taxon>Clostridia</taxon>
        <taxon>Eubacteriales</taxon>
        <taxon>Peptococcaceae</taxon>
        <taxon>Acididesulfobacillus</taxon>
    </lineage>
</organism>